<sequence>MVSSLSSTTSICRHEAVISVSHNVLCCCNSLEDSNADICEGT</sequence>
<dbReference type="EMBL" id="EAAA01001966">
    <property type="status" value="NOT_ANNOTATED_CDS"/>
    <property type="molecule type" value="Genomic_DNA"/>
</dbReference>
<organism evidence="1 2">
    <name type="scientific">Ciona intestinalis</name>
    <name type="common">Transparent sea squirt</name>
    <name type="synonym">Ascidia intestinalis</name>
    <dbReference type="NCBI Taxonomy" id="7719"/>
    <lineage>
        <taxon>Eukaryota</taxon>
        <taxon>Metazoa</taxon>
        <taxon>Chordata</taxon>
        <taxon>Tunicata</taxon>
        <taxon>Ascidiacea</taxon>
        <taxon>Phlebobranchia</taxon>
        <taxon>Cionidae</taxon>
        <taxon>Ciona</taxon>
    </lineage>
</organism>
<dbReference type="Ensembl" id="ENSCINT00000035192.1">
    <property type="protein sequence ID" value="ENSCINP00000029885.1"/>
    <property type="gene ID" value="ENSCING00000019891.1"/>
</dbReference>
<accession>H2XJQ3</accession>
<reference evidence="2" key="1">
    <citation type="journal article" date="2002" name="Science">
        <title>The draft genome of Ciona intestinalis: insights into chordate and vertebrate origins.</title>
        <authorList>
            <person name="Dehal P."/>
            <person name="Satou Y."/>
            <person name="Campbell R.K."/>
            <person name="Chapman J."/>
            <person name="Degnan B."/>
            <person name="De Tomaso A."/>
            <person name="Davidson B."/>
            <person name="Di Gregorio A."/>
            <person name="Gelpke M."/>
            <person name="Goodstein D.M."/>
            <person name="Harafuji N."/>
            <person name="Hastings K.E."/>
            <person name="Ho I."/>
            <person name="Hotta K."/>
            <person name="Huang W."/>
            <person name="Kawashima T."/>
            <person name="Lemaire P."/>
            <person name="Martinez D."/>
            <person name="Meinertzhagen I.A."/>
            <person name="Necula S."/>
            <person name="Nonaka M."/>
            <person name="Putnam N."/>
            <person name="Rash S."/>
            <person name="Saiga H."/>
            <person name="Satake M."/>
            <person name="Terry A."/>
            <person name="Yamada L."/>
            <person name="Wang H.G."/>
            <person name="Awazu S."/>
            <person name="Azumi K."/>
            <person name="Boore J."/>
            <person name="Branno M."/>
            <person name="Chin-Bow S."/>
            <person name="DeSantis R."/>
            <person name="Doyle S."/>
            <person name="Francino P."/>
            <person name="Keys D.N."/>
            <person name="Haga S."/>
            <person name="Hayashi H."/>
            <person name="Hino K."/>
            <person name="Imai K.S."/>
            <person name="Inaba K."/>
            <person name="Kano S."/>
            <person name="Kobayashi K."/>
            <person name="Kobayashi M."/>
            <person name="Lee B.I."/>
            <person name="Makabe K.W."/>
            <person name="Manohar C."/>
            <person name="Matassi G."/>
            <person name="Medina M."/>
            <person name="Mochizuki Y."/>
            <person name="Mount S."/>
            <person name="Morishita T."/>
            <person name="Miura S."/>
            <person name="Nakayama A."/>
            <person name="Nishizaka S."/>
            <person name="Nomoto H."/>
            <person name="Ohta F."/>
            <person name="Oishi K."/>
            <person name="Rigoutsos I."/>
            <person name="Sano M."/>
            <person name="Sasaki A."/>
            <person name="Sasakura Y."/>
            <person name="Shoguchi E."/>
            <person name="Shin-i T."/>
            <person name="Spagnuolo A."/>
            <person name="Stainier D."/>
            <person name="Suzuki M.M."/>
            <person name="Tassy O."/>
            <person name="Takatori N."/>
            <person name="Tokuoka M."/>
            <person name="Yagi K."/>
            <person name="Yoshizaki F."/>
            <person name="Wada S."/>
            <person name="Zhang C."/>
            <person name="Hyatt P.D."/>
            <person name="Larimer F."/>
            <person name="Detter C."/>
            <person name="Doggett N."/>
            <person name="Glavina T."/>
            <person name="Hawkins T."/>
            <person name="Richardson P."/>
            <person name="Lucas S."/>
            <person name="Kohara Y."/>
            <person name="Levine M."/>
            <person name="Satoh N."/>
            <person name="Rokhsar D.S."/>
        </authorList>
    </citation>
    <scope>NUCLEOTIDE SEQUENCE [LARGE SCALE GENOMIC DNA]</scope>
</reference>
<evidence type="ECO:0000313" key="1">
    <source>
        <dbReference type="Ensembl" id="ENSCINP00000029885.1"/>
    </source>
</evidence>
<keyword evidence="2" id="KW-1185">Reference proteome</keyword>
<reference evidence="1" key="3">
    <citation type="submission" date="2025-08" db="UniProtKB">
        <authorList>
            <consortium name="Ensembl"/>
        </authorList>
    </citation>
    <scope>IDENTIFICATION</scope>
</reference>
<dbReference type="InParanoid" id="H2XJQ3"/>
<dbReference type="HOGENOM" id="CLU_3260243_0_0_1"/>
<proteinExistence type="predicted"/>
<reference evidence="1" key="2">
    <citation type="journal article" date="2008" name="Genome Biol.">
        <title>Improved genome assembly and evidence-based global gene model set for the chordate Ciona intestinalis: new insight into intron and operon populations.</title>
        <authorList>
            <person name="Satou Y."/>
            <person name="Mineta K."/>
            <person name="Ogasawara M."/>
            <person name="Sasakura Y."/>
            <person name="Shoguchi E."/>
            <person name="Ueno K."/>
            <person name="Yamada L."/>
            <person name="Matsumoto J."/>
            <person name="Wasserscheid J."/>
            <person name="Dewar K."/>
            <person name="Wiley G.B."/>
            <person name="Macmil S.L."/>
            <person name="Roe B.A."/>
            <person name="Zeller R.W."/>
            <person name="Hastings K.E."/>
            <person name="Lemaire P."/>
            <person name="Lindquist E."/>
            <person name="Endo T."/>
            <person name="Hotta K."/>
            <person name="Inaba K."/>
        </authorList>
    </citation>
    <scope>NUCLEOTIDE SEQUENCE [LARGE SCALE GENOMIC DNA]</scope>
    <source>
        <strain evidence="1">wild type</strain>
    </source>
</reference>
<evidence type="ECO:0000313" key="2">
    <source>
        <dbReference type="Proteomes" id="UP000008144"/>
    </source>
</evidence>
<reference evidence="1" key="4">
    <citation type="submission" date="2025-09" db="UniProtKB">
        <authorList>
            <consortium name="Ensembl"/>
        </authorList>
    </citation>
    <scope>IDENTIFICATION</scope>
</reference>
<dbReference type="Proteomes" id="UP000008144">
    <property type="component" value="Chromosome 4"/>
</dbReference>
<protein>
    <submittedName>
        <fullName evidence="1">Uncharacterized protein</fullName>
    </submittedName>
</protein>
<name>H2XJQ3_CIOIN</name>
<dbReference type="AlphaFoldDB" id="H2XJQ3"/>